<evidence type="ECO:0000313" key="2">
    <source>
        <dbReference type="Proteomes" id="UP000003155"/>
    </source>
</evidence>
<keyword evidence="2" id="KW-1185">Reference proteome</keyword>
<accession>F0H503</accession>
<dbReference type="EMBL" id="AEXO01000026">
    <property type="protein sequence ID" value="EGC87080.1"/>
    <property type="molecule type" value="Genomic_DNA"/>
</dbReference>
<dbReference type="Proteomes" id="UP000003155">
    <property type="component" value="Unassembled WGS sequence"/>
</dbReference>
<gene>
    <name evidence="1" type="ORF">HMPREF9303_2487</name>
</gene>
<protein>
    <submittedName>
        <fullName evidence="1">Conserved domain protein</fullName>
    </submittedName>
</protein>
<evidence type="ECO:0000313" key="1">
    <source>
        <dbReference type="EMBL" id="EGC87080.1"/>
    </source>
</evidence>
<reference evidence="1 2" key="1">
    <citation type="submission" date="2011-02" db="EMBL/GenBank/DDBJ databases">
        <authorList>
            <person name="Durkin A.S."/>
            <person name="Madupu R."/>
            <person name="Torralba M."/>
            <person name="Gillis M."/>
            <person name="Methe B."/>
            <person name="Sutton G."/>
            <person name="Nelson K.E."/>
        </authorList>
    </citation>
    <scope>NUCLEOTIDE SEQUENCE [LARGE SCALE GENOMIC DNA]</scope>
    <source>
        <strain evidence="1 2">CRIS 18C-A</strain>
    </source>
</reference>
<organism evidence="1 2">
    <name type="scientific">Prevotella denticola CRIS 18C-A</name>
    <dbReference type="NCBI Taxonomy" id="944557"/>
    <lineage>
        <taxon>Bacteria</taxon>
        <taxon>Pseudomonadati</taxon>
        <taxon>Bacteroidota</taxon>
        <taxon>Bacteroidia</taxon>
        <taxon>Bacteroidales</taxon>
        <taxon>Prevotellaceae</taxon>
        <taxon>Prevotella</taxon>
    </lineage>
</organism>
<name>F0H503_9BACT</name>
<comment type="caution">
    <text evidence="1">The sequence shown here is derived from an EMBL/GenBank/DDBJ whole genome shotgun (WGS) entry which is preliminary data.</text>
</comment>
<sequence length="48" mass="5640">MKNLSAVHFIPAKINVDSRLHVICLNEKNHLFCHSYGYDDGHGWMWLK</sequence>
<dbReference type="AlphaFoldDB" id="F0H503"/>
<proteinExistence type="predicted"/>